<evidence type="ECO:0000256" key="6">
    <source>
        <dbReference type="SAM" id="Phobius"/>
    </source>
</evidence>
<keyword evidence="2 6" id="KW-0812">Transmembrane</keyword>
<dbReference type="EMBL" id="PVZC01000001">
    <property type="protein sequence ID" value="PRY01509.1"/>
    <property type="molecule type" value="Genomic_DNA"/>
</dbReference>
<evidence type="ECO:0000259" key="7">
    <source>
        <dbReference type="Pfam" id="PF06271"/>
    </source>
</evidence>
<dbReference type="PANTHER" id="PTHR38480">
    <property type="entry name" value="SLR0254 PROTEIN"/>
    <property type="match status" value="1"/>
</dbReference>
<evidence type="ECO:0000313" key="9">
    <source>
        <dbReference type="Proteomes" id="UP000237846"/>
    </source>
</evidence>
<dbReference type="InterPro" id="IPR010432">
    <property type="entry name" value="RDD"/>
</dbReference>
<accession>A0A2T0QC69</accession>
<feature type="transmembrane region" description="Helical" evidence="6">
    <location>
        <begin position="20"/>
        <end position="44"/>
    </location>
</feature>
<dbReference type="Pfam" id="PF06271">
    <property type="entry name" value="RDD"/>
    <property type="match status" value="1"/>
</dbReference>
<dbReference type="AlphaFoldDB" id="A0A2T0QC69"/>
<name>A0A2T0QC69_9ACTN</name>
<keyword evidence="9" id="KW-1185">Reference proteome</keyword>
<comment type="caution">
    <text evidence="8">The sequence shown here is derived from an EMBL/GenBank/DDBJ whole genome shotgun (WGS) entry which is preliminary data.</text>
</comment>
<feature type="compositionally biased region" description="Pro residues" evidence="5">
    <location>
        <begin position="276"/>
        <end position="285"/>
    </location>
</feature>
<protein>
    <submittedName>
        <fullName evidence="8">Putative RDD family membrane protein YckC</fullName>
    </submittedName>
</protein>
<evidence type="ECO:0000256" key="5">
    <source>
        <dbReference type="SAM" id="MobiDB-lite"/>
    </source>
</evidence>
<gene>
    <name evidence="8" type="ORF">CLV72_10191</name>
</gene>
<proteinExistence type="predicted"/>
<evidence type="ECO:0000256" key="1">
    <source>
        <dbReference type="ARBA" id="ARBA00004141"/>
    </source>
</evidence>
<feature type="domain" description="RDD" evidence="7">
    <location>
        <begin position="17"/>
        <end position="144"/>
    </location>
</feature>
<feature type="transmembrane region" description="Helical" evidence="6">
    <location>
        <begin position="56"/>
        <end position="74"/>
    </location>
</feature>
<dbReference type="Proteomes" id="UP000237846">
    <property type="component" value="Unassembled WGS sequence"/>
</dbReference>
<keyword evidence="4 6" id="KW-0472">Membrane</keyword>
<dbReference type="RefSeq" id="WP_245929782.1">
    <property type="nucleotide sequence ID" value="NZ_PVZC01000001.1"/>
</dbReference>
<feature type="compositionally biased region" description="Low complexity" evidence="5">
    <location>
        <begin position="248"/>
        <end position="259"/>
    </location>
</feature>
<organism evidence="8 9">
    <name type="scientific">Allonocardiopsis opalescens</name>
    <dbReference type="NCBI Taxonomy" id="1144618"/>
    <lineage>
        <taxon>Bacteria</taxon>
        <taxon>Bacillati</taxon>
        <taxon>Actinomycetota</taxon>
        <taxon>Actinomycetes</taxon>
        <taxon>Streptosporangiales</taxon>
        <taxon>Allonocardiopsis</taxon>
    </lineage>
</organism>
<sequence>MSDLVTGEAVVLDLPSAGFASRAVALFIDVVVQAGLALLAVVAVTSLGSGVDPATTAAVSVLLTLLILVGYPTLFETLSRGRSLGKLALGLRVVGDDGGPVRFRQALVRGLAGIVDFWLLAGAVALVVSLVNSRGKRLGDILAGTHVVQARGLRRREVRLEMPAELRGWAATAELAMLSDDLAVTVRNYLDRYAQFTDETRASMGARLASAVGGQVSPPPPPGTPPPAYLAAVLAERQARAERRAAERAASAARTANTPAPRPGAPGGFPAQAAPPAAPAAPPRDAPPDGGGGRGTGFVAPD</sequence>
<dbReference type="PANTHER" id="PTHR38480:SF1">
    <property type="entry name" value="SLR0254 PROTEIN"/>
    <property type="match status" value="1"/>
</dbReference>
<evidence type="ECO:0000256" key="2">
    <source>
        <dbReference type="ARBA" id="ARBA00022692"/>
    </source>
</evidence>
<feature type="region of interest" description="Disordered" evidence="5">
    <location>
        <begin position="240"/>
        <end position="302"/>
    </location>
</feature>
<evidence type="ECO:0000313" key="8">
    <source>
        <dbReference type="EMBL" id="PRY01509.1"/>
    </source>
</evidence>
<feature type="transmembrane region" description="Helical" evidence="6">
    <location>
        <begin position="110"/>
        <end position="131"/>
    </location>
</feature>
<evidence type="ECO:0000256" key="3">
    <source>
        <dbReference type="ARBA" id="ARBA00022989"/>
    </source>
</evidence>
<evidence type="ECO:0000256" key="4">
    <source>
        <dbReference type="ARBA" id="ARBA00023136"/>
    </source>
</evidence>
<reference evidence="8 9" key="1">
    <citation type="submission" date="2018-03" db="EMBL/GenBank/DDBJ databases">
        <title>Genomic Encyclopedia of Archaeal and Bacterial Type Strains, Phase II (KMG-II): from individual species to whole genera.</title>
        <authorList>
            <person name="Goeker M."/>
        </authorList>
    </citation>
    <scope>NUCLEOTIDE SEQUENCE [LARGE SCALE GENOMIC DNA]</scope>
    <source>
        <strain evidence="8 9">DSM 45601</strain>
    </source>
</reference>
<dbReference type="GO" id="GO:0016020">
    <property type="term" value="C:membrane"/>
    <property type="evidence" value="ECO:0007669"/>
    <property type="project" value="UniProtKB-SubCell"/>
</dbReference>
<keyword evidence="3 6" id="KW-1133">Transmembrane helix</keyword>
<comment type="subcellular location">
    <subcellularLocation>
        <location evidence="1">Membrane</location>
        <topology evidence="1">Multi-pass membrane protein</topology>
    </subcellularLocation>
</comment>